<evidence type="ECO:0000313" key="2">
    <source>
        <dbReference type="Proteomes" id="UP001597383"/>
    </source>
</evidence>
<protein>
    <recommendedName>
        <fullName evidence="3">Phage protein</fullName>
    </recommendedName>
</protein>
<name>A0ABW4W5B0_9BACI</name>
<evidence type="ECO:0000313" key="1">
    <source>
        <dbReference type="EMBL" id="MFD2046040.1"/>
    </source>
</evidence>
<dbReference type="RefSeq" id="WP_377557019.1">
    <property type="nucleotide sequence ID" value="NZ_JBHUHQ010000021.1"/>
</dbReference>
<evidence type="ECO:0008006" key="3">
    <source>
        <dbReference type="Google" id="ProtNLM"/>
    </source>
</evidence>
<gene>
    <name evidence="1" type="ORF">ACFSJF_17310</name>
</gene>
<reference evidence="2" key="1">
    <citation type="journal article" date="2019" name="Int. J. Syst. Evol. Microbiol.">
        <title>The Global Catalogue of Microorganisms (GCM) 10K type strain sequencing project: providing services to taxonomists for standard genome sequencing and annotation.</title>
        <authorList>
            <consortium name="The Broad Institute Genomics Platform"/>
            <consortium name="The Broad Institute Genome Sequencing Center for Infectious Disease"/>
            <person name="Wu L."/>
            <person name="Ma J."/>
        </authorList>
    </citation>
    <scope>NUCLEOTIDE SEQUENCE [LARGE SCALE GENOMIC DNA]</scope>
    <source>
        <strain evidence="2">R28</strain>
    </source>
</reference>
<dbReference type="Proteomes" id="UP001597383">
    <property type="component" value="Unassembled WGS sequence"/>
</dbReference>
<accession>A0ABW4W5B0</accession>
<sequence length="56" mass="6513">MIVWIVLYTEYMDDEQVLGAFDSEEAAKYFIGNYALKNDIHSENLNLVKTKVEVNQ</sequence>
<organism evidence="1 2">
    <name type="scientific">Ornithinibacillus salinisoli</name>
    <dbReference type="NCBI Taxonomy" id="1848459"/>
    <lineage>
        <taxon>Bacteria</taxon>
        <taxon>Bacillati</taxon>
        <taxon>Bacillota</taxon>
        <taxon>Bacilli</taxon>
        <taxon>Bacillales</taxon>
        <taxon>Bacillaceae</taxon>
        <taxon>Ornithinibacillus</taxon>
    </lineage>
</organism>
<dbReference type="EMBL" id="JBHUHQ010000021">
    <property type="protein sequence ID" value="MFD2046040.1"/>
    <property type="molecule type" value="Genomic_DNA"/>
</dbReference>
<comment type="caution">
    <text evidence="1">The sequence shown here is derived from an EMBL/GenBank/DDBJ whole genome shotgun (WGS) entry which is preliminary data.</text>
</comment>
<proteinExistence type="predicted"/>
<keyword evidence="2" id="KW-1185">Reference proteome</keyword>